<dbReference type="AlphaFoldDB" id="A0A3B1CNE1"/>
<dbReference type="Gene3D" id="3.30.70.860">
    <property type="match status" value="1"/>
</dbReference>
<dbReference type="EMBL" id="UOGA01000264">
    <property type="protein sequence ID" value="VAX24160.1"/>
    <property type="molecule type" value="Genomic_DNA"/>
</dbReference>
<dbReference type="NCBIfam" id="NF003819">
    <property type="entry name" value="PRK05412.1"/>
    <property type="match status" value="1"/>
</dbReference>
<gene>
    <name evidence="3" type="ORF">MNBD_NITROSPINAE04-1969</name>
</gene>
<dbReference type="InterPro" id="IPR036183">
    <property type="entry name" value="YajQ-like_sf"/>
</dbReference>
<accession>A0A3B1CNE1</accession>
<evidence type="ECO:0000313" key="3">
    <source>
        <dbReference type="EMBL" id="VAX24160.1"/>
    </source>
</evidence>
<dbReference type="CDD" id="cd11740">
    <property type="entry name" value="YajQ_like"/>
    <property type="match status" value="1"/>
</dbReference>
<dbReference type="InterPro" id="IPR007551">
    <property type="entry name" value="YajQ/Smlt4090-like"/>
</dbReference>
<evidence type="ECO:0000256" key="1">
    <source>
        <dbReference type="ARBA" id="ARBA00022741"/>
    </source>
</evidence>
<proteinExistence type="inferred from homology"/>
<dbReference type="InterPro" id="IPR035571">
    <property type="entry name" value="UPF0234-like_C"/>
</dbReference>
<dbReference type="Gene3D" id="3.30.70.990">
    <property type="entry name" value="YajQ-like, domain 2"/>
    <property type="match status" value="1"/>
</dbReference>
<dbReference type="GO" id="GO:0005829">
    <property type="term" value="C:cytosol"/>
    <property type="evidence" value="ECO:0007669"/>
    <property type="project" value="TreeGrafter"/>
</dbReference>
<organism evidence="3">
    <name type="scientific">hydrothermal vent metagenome</name>
    <dbReference type="NCBI Taxonomy" id="652676"/>
    <lineage>
        <taxon>unclassified sequences</taxon>
        <taxon>metagenomes</taxon>
        <taxon>ecological metagenomes</taxon>
    </lineage>
</organism>
<evidence type="ECO:0000256" key="2">
    <source>
        <dbReference type="ARBA" id="ARBA00093450"/>
    </source>
</evidence>
<sequence length="165" mass="18237">MAKDSSFDIVSKIDMAEVVNAVNQATAEIKQRYDFKGSKAEIKLDKDAGAITIIGDSEPQLKTVIDIIQTKLIKRSVPIKALEYGSVEAASGGMSRQVITFQQGIPIEKAKEIVKIIKQMKVKAQASIQDDQVRVSGKKKDDLQAVMDELKGKDLGIHMQFVNYR</sequence>
<protein>
    <submittedName>
        <fullName evidence="3">UPF0234 protein Yitk</fullName>
    </submittedName>
</protein>
<dbReference type="HAMAP" id="MF_00632">
    <property type="entry name" value="UPF0234"/>
    <property type="match status" value="1"/>
</dbReference>
<dbReference type="GO" id="GO:0000166">
    <property type="term" value="F:nucleotide binding"/>
    <property type="evidence" value="ECO:0007669"/>
    <property type="project" value="UniProtKB-KW"/>
</dbReference>
<dbReference type="InterPro" id="IPR035570">
    <property type="entry name" value="UPF0234_N"/>
</dbReference>
<dbReference type="PANTHER" id="PTHR30476:SF0">
    <property type="entry name" value="UPF0234 PROTEIN YAJQ"/>
    <property type="match status" value="1"/>
</dbReference>
<reference evidence="3" key="1">
    <citation type="submission" date="2018-06" db="EMBL/GenBank/DDBJ databases">
        <authorList>
            <person name="Zhirakovskaya E."/>
        </authorList>
    </citation>
    <scope>NUCLEOTIDE SEQUENCE</scope>
</reference>
<keyword evidence="1" id="KW-0547">Nucleotide-binding</keyword>
<dbReference type="Pfam" id="PF04461">
    <property type="entry name" value="YajQ"/>
    <property type="match status" value="1"/>
</dbReference>
<name>A0A3B1CNE1_9ZZZZ</name>
<comment type="similarity">
    <text evidence="2">Belongs to the YajQ family.</text>
</comment>
<dbReference type="SUPFAM" id="SSF89963">
    <property type="entry name" value="YajQ-like"/>
    <property type="match status" value="2"/>
</dbReference>
<dbReference type="PANTHER" id="PTHR30476">
    <property type="entry name" value="UPF0234 PROTEIN YAJQ"/>
    <property type="match status" value="1"/>
</dbReference>